<dbReference type="SUPFAM" id="SSF47565">
    <property type="entry name" value="Insect pheromone/odorant-binding proteins"/>
    <property type="match status" value="1"/>
</dbReference>
<dbReference type="GO" id="GO:0005549">
    <property type="term" value="F:odorant binding"/>
    <property type="evidence" value="ECO:0007669"/>
    <property type="project" value="InterPro"/>
</dbReference>
<dbReference type="GO" id="GO:0005576">
    <property type="term" value="C:extracellular region"/>
    <property type="evidence" value="ECO:0007669"/>
    <property type="project" value="UniProtKB-SubCell"/>
</dbReference>
<dbReference type="EMBL" id="KX890118">
    <property type="protein sequence ID" value="ARO50004.1"/>
    <property type="molecule type" value="mRNA"/>
</dbReference>
<sequence length="193" mass="22068">MDNTDYFQCKTASKKSCCGSKNPLKKFDKADESISDECHKEVAEKFINSTQTAKQDAKPDLFSSEAVKITKKKIFCLGECIGKKKLLLNDDGSLNKTAISEFALNDLFKEDWQKNIGQKALSKCLEEIYTPWPKDDTENKCNPVYVQFVHCMWLEYETNCPANHRKSSKKCNKIRRRYRMDTSSSENVSSSSS</sequence>
<reference evidence="4" key="2">
    <citation type="journal article" date="2017" name="J. Econ. Entomol.">
        <title>Identification and Expression Profiling of Odorant-Binding Proteins and Chemosensory Proteins of Daktulosphaira vitifoliae (Hemiptera: Phylloxeridae).</title>
        <authorList>
            <person name="Zhao J.J."/>
            <person name="Zhang Y."/>
            <person name="Fan D.S."/>
            <person name="Feng J.N."/>
        </authorList>
    </citation>
    <scope>NUCLEOTIDE SEQUENCE</scope>
</reference>
<name>A0A1W6R6G0_DAKVI</name>
<comment type="subcellular location">
    <subcellularLocation>
        <location evidence="1">Secreted</location>
    </subcellularLocation>
</comment>
<dbReference type="InterPro" id="IPR052295">
    <property type="entry name" value="Odorant-binding_protein"/>
</dbReference>
<evidence type="ECO:0000256" key="2">
    <source>
        <dbReference type="ARBA" id="ARBA00008098"/>
    </source>
</evidence>
<dbReference type="Gene3D" id="1.10.238.270">
    <property type="match status" value="1"/>
</dbReference>
<dbReference type="PANTHER" id="PTHR21066">
    <property type="entry name" value="ODORANT-BINDING PROTEIN 59A-RELATED"/>
    <property type="match status" value="1"/>
</dbReference>
<comment type="similarity">
    <text evidence="2">Belongs to the PBP/GOBP family.</text>
</comment>
<evidence type="ECO:0000313" key="4">
    <source>
        <dbReference type="EMBL" id="ARO50004.1"/>
    </source>
</evidence>
<organism evidence="4">
    <name type="scientific">Daktulosphaira vitifoliae</name>
    <name type="common">Grape phylloxera</name>
    <name type="synonym">Viteus vitifoliae</name>
    <dbReference type="NCBI Taxonomy" id="58002"/>
    <lineage>
        <taxon>Eukaryota</taxon>
        <taxon>Metazoa</taxon>
        <taxon>Ecdysozoa</taxon>
        <taxon>Arthropoda</taxon>
        <taxon>Hexapoda</taxon>
        <taxon>Insecta</taxon>
        <taxon>Pterygota</taxon>
        <taxon>Neoptera</taxon>
        <taxon>Paraneoptera</taxon>
        <taxon>Hemiptera</taxon>
        <taxon>Sternorrhyncha</taxon>
        <taxon>Aphidomorpha</taxon>
        <taxon>Phylloxeroidea</taxon>
        <taxon>Phylloxeridae</taxon>
        <taxon>Daktulosphaira</taxon>
    </lineage>
</organism>
<dbReference type="AlphaFoldDB" id="A0A1W6R6G0"/>
<evidence type="ECO:0000256" key="3">
    <source>
        <dbReference type="ARBA" id="ARBA00022525"/>
    </source>
</evidence>
<reference evidence="4" key="1">
    <citation type="submission" date="2016-09" db="EMBL/GenBank/DDBJ databases">
        <authorList>
            <person name="Capua I."/>
            <person name="De Benedictis P."/>
            <person name="Joannis T."/>
            <person name="Lombin L.H."/>
            <person name="Cattoli G."/>
        </authorList>
    </citation>
    <scope>NUCLEOTIDE SEQUENCE</scope>
</reference>
<accession>A0A1W6R6G0</accession>
<dbReference type="PANTHER" id="PTHR21066:SF17">
    <property type="entry name" value="AGAP011368-PA"/>
    <property type="match status" value="1"/>
</dbReference>
<protein>
    <submittedName>
        <fullName evidence="4">Odorant binding protein 5</fullName>
    </submittedName>
</protein>
<proteinExistence type="evidence at transcript level"/>
<dbReference type="InterPro" id="IPR036728">
    <property type="entry name" value="PBP_GOBP_sf"/>
</dbReference>
<evidence type="ECO:0000256" key="1">
    <source>
        <dbReference type="ARBA" id="ARBA00004613"/>
    </source>
</evidence>
<dbReference type="OrthoDB" id="6622484at2759"/>
<keyword evidence="3" id="KW-0964">Secreted</keyword>